<accession>A0AB40DFV0</accession>
<gene>
    <name evidence="14" type="primary">LOC108007390</name>
</gene>
<dbReference type="PANTHER" id="PTHR16515">
    <property type="entry name" value="PR DOMAIN ZINC FINGER PROTEIN"/>
    <property type="match status" value="1"/>
</dbReference>
<dbReference type="Pfam" id="PF00096">
    <property type="entry name" value="zf-C2H2"/>
    <property type="match status" value="1"/>
</dbReference>
<evidence type="ECO:0000259" key="12">
    <source>
        <dbReference type="PROSITE" id="PS51915"/>
    </source>
</evidence>
<dbReference type="InterPro" id="IPR012934">
    <property type="entry name" value="Znf_AD"/>
</dbReference>
<evidence type="ECO:0000313" key="14">
    <source>
        <dbReference type="RefSeq" id="XP_065721611.2"/>
    </source>
</evidence>
<evidence type="ECO:0000256" key="1">
    <source>
        <dbReference type="ARBA" id="ARBA00004123"/>
    </source>
</evidence>
<dbReference type="Pfam" id="PF07776">
    <property type="entry name" value="zf-AD"/>
    <property type="match status" value="1"/>
</dbReference>
<dbReference type="Proteomes" id="UP001652628">
    <property type="component" value="Chromosome 3"/>
</dbReference>
<dbReference type="PROSITE" id="PS50157">
    <property type="entry name" value="ZINC_FINGER_C2H2_2"/>
    <property type="match status" value="4"/>
</dbReference>
<dbReference type="GeneID" id="108007390"/>
<dbReference type="SMART" id="SM00868">
    <property type="entry name" value="zf-AD"/>
    <property type="match status" value="1"/>
</dbReference>
<evidence type="ECO:0000256" key="6">
    <source>
        <dbReference type="ARBA" id="ARBA00023125"/>
    </source>
</evidence>
<evidence type="ECO:0000259" key="11">
    <source>
        <dbReference type="PROSITE" id="PS50157"/>
    </source>
</evidence>
<name>A0AB40DFV0_DROSZ</name>
<keyword evidence="4 8" id="KW-0863">Zinc-finger</keyword>
<dbReference type="InterPro" id="IPR036236">
    <property type="entry name" value="Znf_C2H2_sf"/>
</dbReference>
<feature type="domain" description="ZAD" evidence="12">
    <location>
        <begin position="20"/>
        <end position="93"/>
    </location>
</feature>
<keyword evidence="13" id="KW-1185">Reference proteome</keyword>
<dbReference type="PANTHER" id="PTHR16515:SF2">
    <property type="entry name" value="PR DOMAIN ZINC FINGER PROTEIN 4"/>
    <property type="match status" value="1"/>
</dbReference>
<feature type="binding site" evidence="9">
    <location>
        <position position="66"/>
    </location>
    <ligand>
        <name>Zn(2+)</name>
        <dbReference type="ChEBI" id="CHEBI:29105"/>
    </ligand>
</feature>
<dbReference type="Gene3D" id="3.40.1800.20">
    <property type="match status" value="1"/>
</dbReference>
<evidence type="ECO:0000256" key="8">
    <source>
        <dbReference type="PROSITE-ProRule" id="PRU00042"/>
    </source>
</evidence>
<dbReference type="Gene3D" id="3.30.160.60">
    <property type="entry name" value="Classic Zinc Finger"/>
    <property type="match status" value="5"/>
</dbReference>
<dbReference type="GO" id="GO:0043565">
    <property type="term" value="F:sequence-specific DNA binding"/>
    <property type="evidence" value="ECO:0007669"/>
    <property type="project" value="TreeGrafter"/>
</dbReference>
<dbReference type="PROSITE" id="PS00028">
    <property type="entry name" value="ZINC_FINGER_C2H2_1"/>
    <property type="match status" value="4"/>
</dbReference>
<feature type="region of interest" description="Disordered" evidence="10">
    <location>
        <begin position="144"/>
        <end position="174"/>
    </location>
</feature>
<feature type="region of interest" description="Disordered" evidence="10">
    <location>
        <begin position="203"/>
        <end position="251"/>
    </location>
</feature>
<feature type="domain" description="C2H2-type" evidence="11">
    <location>
        <begin position="339"/>
        <end position="367"/>
    </location>
</feature>
<keyword evidence="2 9" id="KW-0479">Metal-binding</keyword>
<feature type="compositionally biased region" description="Basic and acidic residues" evidence="10">
    <location>
        <begin position="235"/>
        <end position="249"/>
    </location>
</feature>
<comment type="subcellular location">
    <subcellularLocation>
        <location evidence="1">Nucleus</location>
    </subcellularLocation>
</comment>
<keyword evidence="5 9" id="KW-0862">Zinc</keyword>
<feature type="binding site" evidence="9">
    <location>
        <position position="22"/>
    </location>
    <ligand>
        <name>Zn(2+)</name>
        <dbReference type="ChEBI" id="CHEBI:29105"/>
    </ligand>
</feature>
<evidence type="ECO:0000256" key="4">
    <source>
        <dbReference type="ARBA" id="ARBA00022771"/>
    </source>
</evidence>
<keyword evidence="6" id="KW-0238">DNA-binding</keyword>
<evidence type="ECO:0000256" key="2">
    <source>
        <dbReference type="ARBA" id="ARBA00022723"/>
    </source>
</evidence>
<feature type="binding site" evidence="9">
    <location>
        <position position="69"/>
    </location>
    <ligand>
        <name>Zn(2+)</name>
        <dbReference type="ChEBI" id="CHEBI:29105"/>
    </ligand>
</feature>
<dbReference type="RefSeq" id="XP_065721611.2">
    <property type="nucleotide sequence ID" value="XM_065865539.2"/>
</dbReference>
<dbReference type="AlphaFoldDB" id="A0AB40DFV0"/>
<evidence type="ECO:0000256" key="10">
    <source>
        <dbReference type="SAM" id="MobiDB-lite"/>
    </source>
</evidence>
<reference evidence="14" key="1">
    <citation type="submission" date="2025-08" db="UniProtKB">
        <authorList>
            <consortium name="RefSeq"/>
        </authorList>
    </citation>
    <scope>IDENTIFICATION</scope>
</reference>
<dbReference type="InterPro" id="IPR050331">
    <property type="entry name" value="Zinc_finger"/>
</dbReference>
<protein>
    <submittedName>
        <fullName evidence="14">Transcription factor Ouib isoform X1</fullName>
    </submittedName>
</protein>
<evidence type="ECO:0000256" key="5">
    <source>
        <dbReference type="ARBA" id="ARBA00022833"/>
    </source>
</evidence>
<dbReference type="GO" id="GO:0005634">
    <property type="term" value="C:nucleus"/>
    <property type="evidence" value="ECO:0007669"/>
    <property type="project" value="UniProtKB-SubCell"/>
</dbReference>
<evidence type="ECO:0000256" key="7">
    <source>
        <dbReference type="ARBA" id="ARBA00023242"/>
    </source>
</evidence>
<dbReference type="InterPro" id="IPR013087">
    <property type="entry name" value="Znf_C2H2_type"/>
</dbReference>
<evidence type="ECO:0000256" key="9">
    <source>
        <dbReference type="PROSITE-ProRule" id="PRU01263"/>
    </source>
</evidence>
<feature type="domain" description="C2H2-type" evidence="11">
    <location>
        <begin position="370"/>
        <end position="397"/>
    </location>
</feature>
<dbReference type="SUPFAM" id="SSF57716">
    <property type="entry name" value="Glucocorticoid receptor-like (DNA-binding domain)"/>
    <property type="match status" value="1"/>
</dbReference>
<dbReference type="PROSITE" id="PS51915">
    <property type="entry name" value="ZAD"/>
    <property type="match status" value="1"/>
</dbReference>
<dbReference type="GO" id="GO:0000981">
    <property type="term" value="F:DNA-binding transcription factor activity, RNA polymerase II-specific"/>
    <property type="evidence" value="ECO:0007669"/>
    <property type="project" value="TreeGrafter"/>
</dbReference>
<dbReference type="GO" id="GO:0008270">
    <property type="term" value="F:zinc ion binding"/>
    <property type="evidence" value="ECO:0007669"/>
    <property type="project" value="UniProtKB-UniRule"/>
</dbReference>
<feature type="domain" description="C2H2-type" evidence="11">
    <location>
        <begin position="310"/>
        <end position="338"/>
    </location>
</feature>
<feature type="compositionally biased region" description="Acidic residues" evidence="10">
    <location>
        <begin position="203"/>
        <end position="224"/>
    </location>
</feature>
<feature type="domain" description="C2H2-type" evidence="11">
    <location>
        <begin position="282"/>
        <end position="309"/>
    </location>
</feature>
<feature type="binding site" evidence="9">
    <location>
        <position position="25"/>
    </location>
    <ligand>
        <name>Zn(2+)</name>
        <dbReference type="ChEBI" id="CHEBI:29105"/>
    </ligand>
</feature>
<dbReference type="SMART" id="SM00355">
    <property type="entry name" value="ZnF_C2H2"/>
    <property type="match status" value="5"/>
</dbReference>
<keyword evidence="7" id="KW-0539">Nucleus</keyword>
<organism evidence="13 14">
    <name type="scientific">Drosophila suzukii</name>
    <name type="common">Spotted-wing drosophila fruit fly</name>
    <dbReference type="NCBI Taxonomy" id="28584"/>
    <lineage>
        <taxon>Eukaryota</taxon>
        <taxon>Metazoa</taxon>
        <taxon>Ecdysozoa</taxon>
        <taxon>Arthropoda</taxon>
        <taxon>Hexapoda</taxon>
        <taxon>Insecta</taxon>
        <taxon>Pterygota</taxon>
        <taxon>Neoptera</taxon>
        <taxon>Endopterygota</taxon>
        <taxon>Diptera</taxon>
        <taxon>Brachycera</taxon>
        <taxon>Muscomorpha</taxon>
        <taxon>Ephydroidea</taxon>
        <taxon>Drosophilidae</taxon>
        <taxon>Drosophila</taxon>
        <taxon>Sophophora</taxon>
    </lineage>
</organism>
<sequence>MFWPFAKHGDTSADISGMATLCRTCGQQAEHSKGLFDKEGNDALCNIHKLTGIWFGDHPGVPTKICLSCLLDLNDAVAFRERCIKTNISWFEDQDKPDDSSTDTADEKETIKKKARIVIVPYPKNVVPVVLPYKGLKQATIPPQRSKDLVKIPPKPLDDPVCPEDPSAEPVDPLRCEDPIYVKNEPLSDEEPEDCRKQKLKEFDEDEGEIQEEQLEDEVEETQEDHDSSTGSTFHLRDGEKNSLGKSKDSTIILSKNSKNQEKTIPNAIKGKRKRYKGTKIFICDHCGKKFKDTGNLNMHLLRHTGVKPFECPECGQKELNKYILNIHIRVKHRGEKPYPCKYCDAHFESTTKRIRHVRRTHESKRIKPYKCSYCDKRFDLKSIRTKHEMVHTGERNFPCEICNFSFITKRNRNLHFQTKNHKRKELEAKSKSRIKVSSK</sequence>
<keyword evidence="3" id="KW-0677">Repeat</keyword>
<dbReference type="SUPFAM" id="SSF57667">
    <property type="entry name" value="beta-beta-alpha zinc fingers"/>
    <property type="match status" value="3"/>
</dbReference>
<evidence type="ECO:0000313" key="13">
    <source>
        <dbReference type="Proteomes" id="UP001652628"/>
    </source>
</evidence>
<proteinExistence type="predicted"/>
<evidence type="ECO:0000256" key="3">
    <source>
        <dbReference type="ARBA" id="ARBA00022737"/>
    </source>
</evidence>